<accession>A0AAD9VFG8</accession>
<protein>
    <submittedName>
        <fullName evidence="1">Uncharacterized protein</fullName>
    </submittedName>
</protein>
<keyword evidence="2" id="KW-1185">Reference proteome</keyword>
<comment type="caution">
    <text evidence="1">The sequence shown here is derived from an EMBL/GenBank/DDBJ whole genome shotgun (WGS) entry which is preliminary data.</text>
</comment>
<gene>
    <name evidence="1" type="ORF">P5673_002764</name>
</gene>
<name>A0AAD9VFG8_ACRCE</name>
<reference evidence="1" key="1">
    <citation type="journal article" date="2023" name="G3 (Bethesda)">
        <title>Whole genome assembly and annotation of the endangered Caribbean coral Acropora cervicornis.</title>
        <authorList>
            <person name="Selwyn J.D."/>
            <person name="Vollmer S.V."/>
        </authorList>
    </citation>
    <scope>NUCLEOTIDE SEQUENCE</scope>
    <source>
        <strain evidence="1">K2</strain>
    </source>
</reference>
<dbReference type="Proteomes" id="UP001249851">
    <property type="component" value="Unassembled WGS sequence"/>
</dbReference>
<organism evidence="1 2">
    <name type="scientific">Acropora cervicornis</name>
    <name type="common">Staghorn coral</name>
    <dbReference type="NCBI Taxonomy" id="6130"/>
    <lineage>
        <taxon>Eukaryota</taxon>
        <taxon>Metazoa</taxon>
        <taxon>Cnidaria</taxon>
        <taxon>Anthozoa</taxon>
        <taxon>Hexacorallia</taxon>
        <taxon>Scleractinia</taxon>
        <taxon>Astrocoeniina</taxon>
        <taxon>Acroporidae</taxon>
        <taxon>Acropora</taxon>
    </lineage>
</organism>
<sequence length="180" mass="20489">MDKLQEKKVKSNTRYQRDMDRSFAVIYHNLKRIQDEGPKYDRHLMRRYSEPQTSAPNPALLTSNNEAYGVHEETNSSNSSNPQMVKTRRVSFSNTVNHTLISEFQHALSDVEEVCKGGKTVQDEALLRVHRSYSDPPKLHEPNNGQILLHDKNTSAKVRSTTKLNDLTGKKVSQQQAPGT</sequence>
<proteinExistence type="predicted"/>
<dbReference type="AlphaFoldDB" id="A0AAD9VFG8"/>
<evidence type="ECO:0000313" key="1">
    <source>
        <dbReference type="EMBL" id="KAK2572509.1"/>
    </source>
</evidence>
<dbReference type="EMBL" id="JARQWQ010000004">
    <property type="protein sequence ID" value="KAK2572509.1"/>
    <property type="molecule type" value="Genomic_DNA"/>
</dbReference>
<reference evidence="1" key="2">
    <citation type="journal article" date="2023" name="Science">
        <title>Genomic signatures of disease resistance in endangered staghorn corals.</title>
        <authorList>
            <person name="Vollmer S.V."/>
            <person name="Selwyn J.D."/>
            <person name="Despard B.A."/>
            <person name="Roesel C.L."/>
        </authorList>
    </citation>
    <scope>NUCLEOTIDE SEQUENCE</scope>
    <source>
        <strain evidence="1">K2</strain>
    </source>
</reference>
<evidence type="ECO:0000313" key="2">
    <source>
        <dbReference type="Proteomes" id="UP001249851"/>
    </source>
</evidence>